<sequence length="129" mass="14247">MRVLTRRPVHAARYCAACALLAAVVASPARAQLRPPDQAAVSESSTHAYKRADRKMMDAMEGAPYTGDADRDFVAHMAPHHQGAIDMAQVELKYGKDPTLRKLATRIIAAQRDEIALMERWQKEHGATP</sequence>
<keyword evidence="1" id="KW-0732">Signal</keyword>
<feature type="chain" id="PRO_5042953189" evidence="1">
    <location>
        <begin position="32"/>
        <end position="129"/>
    </location>
</feature>
<proteinExistence type="predicted"/>
<dbReference type="EMBL" id="LOTQ01000024">
    <property type="protein sequence ID" value="KVA06664.1"/>
    <property type="molecule type" value="Genomic_DNA"/>
</dbReference>
<reference evidence="3 4" key="1">
    <citation type="submission" date="2015-11" db="EMBL/GenBank/DDBJ databases">
        <title>Expanding the genomic diversity of Burkholderia species for the development of highly accurate diagnostics.</title>
        <authorList>
            <person name="Sahl J."/>
            <person name="Keim P."/>
            <person name="Wagner D."/>
        </authorList>
    </citation>
    <scope>NUCLEOTIDE SEQUENCE [LARGE SCALE GENOMIC DNA]</scope>
    <source>
        <strain evidence="3 4">RF32-BP12</strain>
    </source>
</reference>
<evidence type="ECO:0000313" key="4">
    <source>
        <dbReference type="Proteomes" id="UP000056450"/>
    </source>
</evidence>
<dbReference type="AlphaFoldDB" id="A0AAP1CAE4"/>
<dbReference type="PANTHER" id="PTHR36933">
    <property type="entry name" value="SLL0788 PROTEIN"/>
    <property type="match status" value="1"/>
</dbReference>
<evidence type="ECO:0000313" key="3">
    <source>
        <dbReference type="EMBL" id="KVA06664.1"/>
    </source>
</evidence>
<protein>
    <submittedName>
        <fullName evidence="3">DUF305 domain-containing protein</fullName>
    </submittedName>
</protein>
<evidence type="ECO:0000256" key="1">
    <source>
        <dbReference type="SAM" id="SignalP"/>
    </source>
</evidence>
<evidence type="ECO:0000259" key="2">
    <source>
        <dbReference type="Pfam" id="PF03713"/>
    </source>
</evidence>
<name>A0AAP1CAE4_9BURK</name>
<dbReference type="RefSeq" id="WP_059545847.1">
    <property type="nucleotide sequence ID" value="NZ_LOTQ01000024.1"/>
</dbReference>
<dbReference type="Gene3D" id="1.20.1260.10">
    <property type="match status" value="1"/>
</dbReference>
<organism evidence="3 4">
    <name type="scientific">Burkholderia latens</name>
    <dbReference type="NCBI Taxonomy" id="488446"/>
    <lineage>
        <taxon>Bacteria</taxon>
        <taxon>Pseudomonadati</taxon>
        <taxon>Pseudomonadota</taxon>
        <taxon>Betaproteobacteria</taxon>
        <taxon>Burkholderiales</taxon>
        <taxon>Burkholderiaceae</taxon>
        <taxon>Burkholderia</taxon>
        <taxon>Burkholderia cepacia complex</taxon>
    </lineage>
</organism>
<dbReference type="Pfam" id="PF03713">
    <property type="entry name" value="DUF305"/>
    <property type="match status" value="1"/>
</dbReference>
<comment type="caution">
    <text evidence="3">The sequence shown here is derived from an EMBL/GenBank/DDBJ whole genome shotgun (WGS) entry which is preliminary data.</text>
</comment>
<feature type="signal peptide" evidence="1">
    <location>
        <begin position="1"/>
        <end position="31"/>
    </location>
</feature>
<dbReference type="PANTHER" id="PTHR36933:SF1">
    <property type="entry name" value="SLL0788 PROTEIN"/>
    <property type="match status" value="1"/>
</dbReference>
<dbReference type="Proteomes" id="UP000056450">
    <property type="component" value="Unassembled WGS sequence"/>
</dbReference>
<dbReference type="InterPro" id="IPR005183">
    <property type="entry name" value="DUF305_CopM-like"/>
</dbReference>
<gene>
    <name evidence="3" type="ORF">WI41_15825</name>
</gene>
<feature type="domain" description="DUF305" evidence="2">
    <location>
        <begin position="44"/>
        <end position="121"/>
    </location>
</feature>
<accession>A0AAP1CAE4</accession>
<dbReference type="InterPro" id="IPR012347">
    <property type="entry name" value="Ferritin-like"/>
</dbReference>